<sequence length="165" mass="18895">MEVTQLSSVVETVTELAEPILANHSCYLYDLEFVKEGKNWYLRVYVDKDGGVTLEDCADISDELSEALDNTEPDPIPQAYFLEVSSPGAERPLKKEADYERAVNDYIHVSLYRQVEGKKVYEGTLVDLKPDELTLEYMDKTRQRQVKIDRKVIAQARLAIDFSKI</sequence>
<dbReference type="GO" id="GO:0005829">
    <property type="term" value="C:cytosol"/>
    <property type="evidence" value="ECO:0007669"/>
    <property type="project" value="TreeGrafter"/>
</dbReference>
<keyword evidence="1 3" id="KW-0963">Cytoplasm</keyword>
<evidence type="ECO:0000259" key="5">
    <source>
        <dbReference type="Pfam" id="PF17384"/>
    </source>
</evidence>
<feature type="domain" description="Ribosome maturation factor RimP C-terminal" evidence="5">
    <location>
        <begin position="93"/>
        <end position="162"/>
    </location>
</feature>
<evidence type="ECO:0000256" key="2">
    <source>
        <dbReference type="ARBA" id="ARBA00022517"/>
    </source>
</evidence>
<dbReference type="PANTHER" id="PTHR33867">
    <property type="entry name" value="RIBOSOME MATURATION FACTOR RIMP"/>
    <property type="match status" value="1"/>
</dbReference>
<evidence type="ECO:0000313" key="7">
    <source>
        <dbReference type="EMBL" id="MBB1086661.1"/>
    </source>
</evidence>
<reference evidence="8 9" key="1">
    <citation type="submission" date="2020-07" db="EMBL/GenBank/DDBJ databases">
        <title>Description of Limosilactobacillus balticus sp. nov., Limosilactobacillus agrestis sp. nov., Limosilactobacillus albertensis sp. nov., Limosilactobacillus rudii sp. nov., Limosilactobacillus fastidiosus sp. nov., five novel Limosilactobacillus species isolated from the vertebrate gastrointestinal tract, and proposal of 6 subspecies of Limosilactobacillus reuteri adapted to the gastrointestinal tract of specific vertebrate hosts.</title>
        <authorList>
            <person name="Li F."/>
            <person name="Cheng C."/>
            <person name="Zheng J."/>
            <person name="Quevedo R.M."/>
            <person name="Li J."/>
            <person name="Roos S."/>
            <person name="Gaenzle M.G."/>
            <person name="Walter J."/>
        </authorList>
    </citation>
    <scope>NUCLEOTIDE SEQUENCE [LARGE SCALE GENOMIC DNA]</scope>
    <source>
        <strain evidence="7 8">WF-MA3-C</strain>
        <strain evidence="6 9">WF-MO7-1</strain>
    </source>
</reference>
<evidence type="ECO:0000313" key="8">
    <source>
        <dbReference type="Proteomes" id="UP000518255"/>
    </source>
</evidence>
<dbReference type="EMBL" id="JACIUZ010000011">
    <property type="protein sequence ID" value="MBB1062271.1"/>
    <property type="molecule type" value="Genomic_DNA"/>
</dbReference>
<name>A0A7W3U0G8_9LACO</name>
<dbReference type="CDD" id="cd01734">
    <property type="entry name" value="YlxS_C"/>
    <property type="match status" value="1"/>
</dbReference>
<evidence type="ECO:0000313" key="6">
    <source>
        <dbReference type="EMBL" id="MBB1062271.1"/>
    </source>
</evidence>
<dbReference type="NCBIfam" id="NF000928">
    <property type="entry name" value="PRK00092.1-2"/>
    <property type="match status" value="1"/>
</dbReference>
<evidence type="ECO:0000259" key="4">
    <source>
        <dbReference type="Pfam" id="PF02576"/>
    </source>
</evidence>
<dbReference type="GO" id="GO:0000028">
    <property type="term" value="P:ribosomal small subunit assembly"/>
    <property type="evidence" value="ECO:0007669"/>
    <property type="project" value="TreeGrafter"/>
</dbReference>
<accession>A0A7W3U0G8</accession>
<dbReference type="AlphaFoldDB" id="A0A7W3U0G8"/>
<comment type="caution">
    <text evidence="7">The sequence shown here is derived from an EMBL/GenBank/DDBJ whole genome shotgun (WGS) entry which is preliminary data.</text>
</comment>
<dbReference type="Pfam" id="PF17384">
    <property type="entry name" value="DUF150_C"/>
    <property type="match status" value="1"/>
</dbReference>
<dbReference type="InterPro" id="IPR028989">
    <property type="entry name" value="RimP_N"/>
</dbReference>
<dbReference type="InterPro" id="IPR028998">
    <property type="entry name" value="RimP_C"/>
</dbReference>
<dbReference type="SUPFAM" id="SSF74942">
    <property type="entry name" value="YhbC-like, C-terminal domain"/>
    <property type="match status" value="1"/>
</dbReference>
<dbReference type="Gene3D" id="2.30.30.180">
    <property type="entry name" value="Ribosome maturation factor RimP, C-terminal domain"/>
    <property type="match status" value="1"/>
</dbReference>
<dbReference type="PANTHER" id="PTHR33867:SF1">
    <property type="entry name" value="RIBOSOME MATURATION FACTOR RIMP"/>
    <property type="match status" value="1"/>
</dbReference>
<comment type="function">
    <text evidence="3">Required for maturation of 30S ribosomal subunits.</text>
</comment>
<dbReference type="FunFam" id="3.30.300.70:FF:000001">
    <property type="entry name" value="Ribosome maturation factor RimP"/>
    <property type="match status" value="1"/>
</dbReference>
<gene>
    <name evidence="3 7" type="primary">rimP</name>
    <name evidence="7" type="ORF">H5R63_07720</name>
    <name evidence="6" type="ORF">H5R64_00380</name>
</gene>
<protein>
    <recommendedName>
        <fullName evidence="3">Ribosome maturation factor RimP</fullName>
    </recommendedName>
</protein>
<dbReference type="SUPFAM" id="SSF75420">
    <property type="entry name" value="YhbC-like, N-terminal domain"/>
    <property type="match status" value="1"/>
</dbReference>
<comment type="similarity">
    <text evidence="3">Belongs to the RimP family.</text>
</comment>
<dbReference type="GO" id="GO:0006412">
    <property type="term" value="P:translation"/>
    <property type="evidence" value="ECO:0007669"/>
    <property type="project" value="TreeGrafter"/>
</dbReference>
<evidence type="ECO:0000256" key="3">
    <source>
        <dbReference type="HAMAP-Rule" id="MF_01077"/>
    </source>
</evidence>
<dbReference type="EMBL" id="JACIUY010000063">
    <property type="protein sequence ID" value="MBB1086661.1"/>
    <property type="molecule type" value="Genomic_DNA"/>
</dbReference>
<evidence type="ECO:0000313" key="9">
    <source>
        <dbReference type="Proteomes" id="UP000544052"/>
    </source>
</evidence>
<dbReference type="Proteomes" id="UP000518255">
    <property type="component" value="Unassembled WGS sequence"/>
</dbReference>
<dbReference type="HAMAP" id="MF_01077">
    <property type="entry name" value="RimP"/>
    <property type="match status" value="1"/>
</dbReference>
<dbReference type="InterPro" id="IPR036847">
    <property type="entry name" value="RimP_C_sf"/>
</dbReference>
<dbReference type="RefSeq" id="WP_182581524.1">
    <property type="nucleotide sequence ID" value="NZ_JACIUY010000063.1"/>
</dbReference>
<comment type="subcellular location">
    <subcellularLocation>
        <location evidence="3">Cytoplasm</location>
    </subcellularLocation>
</comment>
<proteinExistence type="inferred from homology"/>
<keyword evidence="9" id="KW-1185">Reference proteome</keyword>
<dbReference type="Pfam" id="PF02576">
    <property type="entry name" value="RimP_N"/>
    <property type="match status" value="1"/>
</dbReference>
<dbReference type="InterPro" id="IPR035956">
    <property type="entry name" value="RimP_N_sf"/>
</dbReference>
<keyword evidence="2 3" id="KW-0690">Ribosome biogenesis</keyword>
<organism evidence="7 8">
    <name type="scientific">Limosilactobacillus fastidiosus</name>
    <dbReference type="NCBI Taxonomy" id="2759855"/>
    <lineage>
        <taxon>Bacteria</taxon>
        <taxon>Bacillati</taxon>
        <taxon>Bacillota</taxon>
        <taxon>Bacilli</taxon>
        <taxon>Lactobacillales</taxon>
        <taxon>Lactobacillaceae</taxon>
        <taxon>Limosilactobacillus</taxon>
    </lineage>
</organism>
<dbReference type="InterPro" id="IPR003728">
    <property type="entry name" value="Ribosome_maturation_RimP"/>
</dbReference>
<evidence type="ECO:0000256" key="1">
    <source>
        <dbReference type="ARBA" id="ARBA00022490"/>
    </source>
</evidence>
<feature type="domain" description="Ribosome maturation factor RimP N-terminal" evidence="4">
    <location>
        <begin position="17"/>
        <end position="90"/>
    </location>
</feature>
<dbReference type="Gene3D" id="3.30.300.70">
    <property type="entry name" value="RimP-like superfamily, N-terminal"/>
    <property type="match status" value="1"/>
</dbReference>
<dbReference type="Proteomes" id="UP000544052">
    <property type="component" value="Unassembled WGS sequence"/>
</dbReference>